<protein>
    <recommendedName>
        <fullName evidence="8">Glycosyltransferase family 92 protein</fullName>
        <ecNumber evidence="8">2.4.1.-</ecNumber>
    </recommendedName>
</protein>
<dbReference type="Proteomes" id="UP001292094">
    <property type="component" value="Unassembled WGS sequence"/>
</dbReference>
<comment type="subcellular location">
    <subcellularLocation>
        <location evidence="1">Membrane</location>
        <topology evidence="1">Single-pass membrane protein</topology>
    </subcellularLocation>
</comment>
<evidence type="ECO:0000256" key="4">
    <source>
        <dbReference type="ARBA" id="ARBA00022679"/>
    </source>
</evidence>
<evidence type="ECO:0000256" key="5">
    <source>
        <dbReference type="ARBA" id="ARBA00022692"/>
    </source>
</evidence>
<keyword evidence="7 8" id="KW-0472">Membrane</keyword>
<keyword evidence="11" id="KW-1185">Reference proteome</keyword>
<evidence type="ECO:0000256" key="7">
    <source>
        <dbReference type="ARBA" id="ARBA00023136"/>
    </source>
</evidence>
<evidence type="ECO:0000256" key="6">
    <source>
        <dbReference type="ARBA" id="ARBA00022989"/>
    </source>
</evidence>
<evidence type="ECO:0000256" key="9">
    <source>
        <dbReference type="SAM" id="MobiDB-lite"/>
    </source>
</evidence>
<feature type="region of interest" description="Disordered" evidence="9">
    <location>
        <begin position="25"/>
        <end position="44"/>
    </location>
</feature>
<evidence type="ECO:0000256" key="3">
    <source>
        <dbReference type="ARBA" id="ARBA00022676"/>
    </source>
</evidence>
<dbReference type="GO" id="GO:0016757">
    <property type="term" value="F:glycosyltransferase activity"/>
    <property type="evidence" value="ECO:0007669"/>
    <property type="project" value="UniProtKB-UniRule"/>
</dbReference>
<proteinExistence type="inferred from homology"/>
<accession>A0AAE1UM75</accession>
<feature type="transmembrane region" description="Helical" evidence="8">
    <location>
        <begin position="58"/>
        <end position="78"/>
    </location>
</feature>
<dbReference type="EC" id="2.4.1.-" evidence="8"/>
<comment type="similarity">
    <text evidence="2 8">Belongs to the glycosyltransferase 92 family.</text>
</comment>
<evidence type="ECO:0000256" key="2">
    <source>
        <dbReference type="ARBA" id="ARBA00007647"/>
    </source>
</evidence>
<dbReference type="GO" id="GO:0005737">
    <property type="term" value="C:cytoplasm"/>
    <property type="evidence" value="ECO:0007669"/>
    <property type="project" value="TreeGrafter"/>
</dbReference>
<gene>
    <name evidence="10" type="ORF">Pmani_003645</name>
</gene>
<keyword evidence="6 8" id="KW-1133">Transmembrane helix</keyword>
<dbReference type="GO" id="GO:0016020">
    <property type="term" value="C:membrane"/>
    <property type="evidence" value="ECO:0007669"/>
    <property type="project" value="UniProtKB-SubCell"/>
</dbReference>
<comment type="caution">
    <text evidence="10">The sequence shown here is derived from an EMBL/GenBank/DDBJ whole genome shotgun (WGS) entry which is preliminary data.</text>
</comment>
<keyword evidence="4 8" id="KW-0808">Transferase</keyword>
<evidence type="ECO:0000256" key="1">
    <source>
        <dbReference type="ARBA" id="ARBA00004167"/>
    </source>
</evidence>
<dbReference type="AlphaFoldDB" id="A0AAE1UM75"/>
<sequence>MTPRSPCHIHPFHPPQPVLYHYSTHPPIPTMTPSPPTPDPPATTNATPRLLNMNFIKFFKVFLMSLVLVMGFVTLAFMDTENTLYQGPLEFFKTRFRTFDDSSEDLIRVPEVEMNGLTTTNGSLPHGIYCKCRQVDRRASQYTKSQLDTHLNWLNLSIKDDLSRHHPNIPTELYYKACQNKACNLLPSIFSIEWRNVHWQETNLDSESKLLLYSAFYDPNIGGDPSVRVLGVSKSRDPRRLWCHIWYNHNDPPLVTKISDIVHLDYQSKNSNRQMPYLFTCPLPPDNLQLPVAVSLLATPCTSATNLLKVIGAKERNLSAYVSGKAPKDPHSTRTGWVPAVCGPALYYYSNDFSWRLVEWLELLRAQGFGKVFLYDTDVHPNVSKVLHHYREEGFIEVTDYNYPPPYVNEPSIRRLWTLSERQRMFAQENVYFTDCLLRHMHQYRFIFHLDPDEMPLLINHTSFPEFLDSTLSSYKKWYPGYKLQWNMFYDDLEPRGESAMLPKYLWMLRHSRRPTDNLKASPGKYKALYDMDTARGVFSHGTLMCTTGWCSHGSMAIIPLTKAYLGHFSKTCGENCKSESSTKEVLLLHRYKLQVSEAVKKVLLKLQLL</sequence>
<reference evidence="10" key="1">
    <citation type="submission" date="2023-11" db="EMBL/GenBank/DDBJ databases">
        <title>Genome assemblies of two species of porcelain crab, Petrolisthes cinctipes and Petrolisthes manimaculis (Anomura: Porcellanidae).</title>
        <authorList>
            <person name="Angst P."/>
        </authorList>
    </citation>
    <scope>NUCLEOTIDE SEQUENCE</scope>
    <source>
        <strain evidence="10">PB745_02</strain>
        <tissue evidence="10">Gill</tissue>
    </source>
</reference>
<keyword evidence="3 8" id="KW-0328">Glycosyltransferase</keyword>
<dbReference type="EMBL" id="JAWZYT010000264">
    <property type="protein sequence ID" value="KAK4325701.1"/>
    <property type="molecule type" value="Genomic_DNA"/>
</dbReference>
<dbReference type="PANTHER" id="PTHR21461:SF69">
    <property type="entry name" value="GLYCOSYLTRANSFERASE FAMILY 92 PROTEIN"/>
    <property type="match status" value="1"/>
</dbReference>
<feature type="compositionally biased region" description="Pro residues" evidence="9">
    <location>
        <begin position="26"/>
        <end position="41"/>
    </location>
</feature>
<dbReference type="Pfam" id="PF01697">
    <property type="entry name" value="Glyco_transf_92"/>
    <property type="match status" value="1"/>
</dbReference>
<dbReference type="PANTHER" id="PTHR21461">
    <property type="entry name" value="GLYCOSYLTRANSFERASE FAMILY 92 PROTEIN"/>
    <property type="match status" value="1"/>
</dbReference>
<evidence type="ECO:0000313" key="10">
    <source>
        <dbReference type="EMBL" id="KAK4325701.1"/>
    </source>
</evidence>
<organism evidence="10 11">
    <name type="scientific">Petrolisthes manimaculis</name>
    <dbReference type="NCBI Taxonomy" id="1843537"/>
    <lineage>
        <taxon>Eukaryota</taxon>
        <taxon>Metazoa</taxon>
        <taxon>Ecdysozoa</taxon>
        <taxon>Arthropoda</taxon>
        <taxon>Crustacea</taxon>
        <taxon>Multicrustacea</taxon>
        <taxon>Malacostraca</taxon>
        <taxon>Eumalacostraca</taxon>
        <taxon>Eucarida</taxon>
        <taxon>Decapoda</taxon>
        <taxon>Pleocyemata</taxon>
        <taxon>Anomura</taxon>
        <taxon>Galatheoidea</taxon>
        <taxon>Porcellanidae</taxon>
        <taxon>Petrolisthes</taxon>
    </lineage>
</organism>
<name>A0AAE1UM75_9EUCA</name>
<evidence type="ECO:0000256" key="8">
    <source>
        <dbReference type="RuleBase" id="RU366017"/>
    </source>
</evidence>
<keyword evidence="5 8" id="KW-0812">Transmembrane</keyword>
<dbReference type="InterPro" id="IPR008166">
    <property type="entry name" value="Glyco_transf_92"/>
</dbReference>
<evidence type="ECO:0000313" key="11">
    <source>
        <dbReference type="Proteomes" id="UP001292094"/>
    </source>
</evidence>